<keyword evidence="8" id="KW-1185">Reference proteome</keyword>
<dbReference type="AlphaFoldDB" id="A0A8T0IUC5"/>
<dbReference type="PROSITE" id="PS51355">
    <property type="entry name" value="GLUTATHIONE_PEROXID_3"/>
    <property type="match status" value="1"/>
</dbReference>
<dbReference type="PANTHER" id="PTHR11592">
    <property type="entry name" value="GLUTATHIONE PEROXIDASE"/>
    <property type="match status" value="1"/>
</dbReference>
<dbReference type="GO" id="GO:0006979">
    <property type="term" value="P:response to oxidative stress"/>
    <property type="evidence" value="ECO:0007669"/>
    <property type="project" value="InterPro"/>
</dbReference>
<accession>A0A8T0IUC5</accession>
<dbReference type="SUPFAM" id="SSF52833">
    <property type="entry name" value="Thioredoxin-like"/>
    <property type="match status" value="1"/>
</dbReference>
<evidence type="ECO:0000256" key="4">
    <source>
        <dbReference type="RuleBase" id="RU000499"/>
    </source>
</evidence>
<dbReference type="PRINTS" id="PR01011">
    <property type="entry name" value="GLUTPROXDASE"/>
</dbReference>
<dbReference type="EMBL" id="CM026422">
    <property type="protein sequence ID" value="KAG0587330.1"/>
    <property type="molecule type" value="Genomic_DNA"/>
</dbReference>
<dbReference type="PROSITE" id="PS51352">
    <property type="entry name" value="THIOREDOXIN_2"/>
    <property type="match status" value="1"/>
</dbReference>
<organism evidence="7 8">
    <name type="scientific">Ceratodon purpureus</name>
    <name type="common">Fire moss</name>
    <name type="synonym">Dicranum purpureum</name>
    <dbReference type="NCBI Taxonomy" id="3225"/>
    <lineage>
        <taxon>Eukaryota</taxon>
        <taxon>Viridiplantae</taxon>
        <taxon>Streptophyta</taxon>
        <taxon>Embryophyta</taxon>
        <taxon>Bryophyta</taxon>
        <taxon>Bryophytina</taxon>
        <taxon>Bryopsida</taxon>
        <taxon>Dicranidae</taxon>
        <taxon>Pseudoditrichales</taxon>
        <taxon>Ditrichaceae</taxon>
        <taxon>Ceratodon</taxon>
    </lineage>
</organism>
<dbReference type="PROSITE" id="PS00460">
    <property type="entry name" value="GLUTATHIONE_PEROXID_1"/>
    <property type="match status" value="1"/>
</dbReference>
<dbReference type="InterPro" id="IPR013766">
    <property type="entry name" value="Thioredoxin_domain"/>
</dbReference>
<comment type="caution">
    <text evidence="7">The sequence shown here is derived from an EMBL/GenBank/DDBJ whole genome shotgun (WGS) entry which is preliminary data.</text>
</comment>
<gene>
    <name evidence="7" type="ORF">KC19_2G156700</name>
</gene>
<sequence length="249" mass="28554">MPMFPSDAHLVPQKSIFEFTMKDIDGADVNLRKYANKIIVLLNVASLCGLTHRNYTELQELYLKYKKDGLEVLAFPCNQFADMEPGTNKEIKAFVEDTYNGTFPLFAKIDVNGPNQHPLFKFLKATRGGIRGFYRDNIKWNFAKFVIGKDGVVIERFTPTTSPKMIEKFLRSLLFPPKDDGSGGIKEIRSCQCSRLVMDYADCTGTYWETAWGPKGGELFWGEERPVERRVSIKSPDRRRSKPPPPKRW</sequence>
<dbReference type="CDD" id="cd00340">
    <property type="entry name" value="GSH_Peroxidase"/>
    <property type="match status" value="1"/>
</dbReference>
<dbReference type="GO" id="GO:0004601">
    <property type="term" value="F:peroxidase activity"/>
    <property type="evidence" value="ECO:0007669"/>
    <property type="project" value="UniProtKB-KW"/>
</dbReference>
<dbReference type="Gene3D" id="3.40.30.10">
    <property type="entry name" value="Glutaredoxin"/>
    <property type="match status" value="1"/>
</dbReference>
<evidence type="ECO:0000256" key="2">
    <source>
        <dbReference type="ARBA" id="ARBA00022559"/>
    </source>
</evidence>
<dbReference type="Proteomes" id="UP000822688">
    <property type="component" value="Chromosome 2"/>
</dbReference>
<evidence type="ECO:0000256" key="1">
    <source>
        <dbReference type="ARBA" id="ARBA00006926"/>
    </source>
</evidence>
<dbReference type="PROSITE" id="PS00763">
    <property type="entry name" value="GLUTATHIONE_PEROXID_2"/>
    <property type="match status" value="1"/>
</dbReference>
<evidence type="ECO:0000256" key="5">
    <source>
        <dbReference type="SAM" id="MobiDB-lite"/>
    </source>
</evidence>
<feature type="compositionally biased region" description="Basic and acidic residues" evidence="5">
    <location>
        <begin position="229"/>
        <end position="238"/>
    </location>
</feature>
<feature type="domain" description="Thioredoxin" evidence="6">
    <location>
        <begin position="10"/>
        <end position="175"/>
    </location>
</feature>
<keyword evidence="2 4" id="KW-0575">Peroxidase</keyword>
<protein>
    <recommendedName>
        <fullName evidence="4">Glutathione peroxidase</fullName>
    </recommendedName>
</protein>
<proteinExistence type="inferred from homology"/>
<dbReference type="InterPro" id="IPR029760">
    <property type="entry name" value="GPX_CS"/>
</dbReference>
<keyword evidence="3 4" id="KW-0560">Oxidoreductase</keyword>
<name>A0A8T0IUC5_CERPU</name>
<reference evidence="7" key="1">
    <citation type="submission" date="2020-06" db="EMBL/GenBank/DDBJ databases">
        <title>WGS assembly of Ceratodon purpureus strain R40.</title>
        <authorList>
            <person name="Carey S.B."/>
            <person name="Jenkins J."/>
            <person name="Shu S."/>
            <person name="Lovell J.T."/>
            <person name="Sreedasyam A."/>
            <person name="Maumus F."/>
            <person name="Tiley G.P."/>
            <person name="Fernandez-Pozo N."/>
            <person name="Barry K."/>
            <person name="Chen C."/>
            <person name="Wang M."/>
            <person name="Lipzen A."/>
            <person name="Daum C."/>
            <person name="Saski C.A."/>
            <person name="Payton A.C."/>
            <person name="Mcbreen J.C."/>
            <person name="Conrad R.E."/>
            <person name="Kollar L.M."/>
            <person name="Olsson S."/>
            <person name="Huttunen S."/>
            <person name="Landis J.B."/>
            <person name="Wickett N.J."/>
            <person name="Johnson M.G."/>
            <person name="Rensing S.A."/>
            <person name="Grimwood J."/>
            <person name="Schmutz J."/>
            <person name="Mcdaniel S.F."/>
        </authorList>
    </citation>
    <scope>NUCLEOTIDE SEQUENCE</scope>
    <source>
        <strain evidence="7">R40</strain>
    </source>
</reference>
<dbReference type="FunFam" id="3.40.30.10:FF:000025">
    <property type="entry name" value="Glutathione peroxidase"/>
    <property type="match status" value="1"/>
</dbReference>
<comment type="similarity">
    <text evidence="1 4">Belongs to the glutathione peroxidase family.</text>
</comment>
<dbReference type="Pfam" id="PF00255">
    <property type="entry name" value="GSHPx"/>
    <property type="match status" value="1"/>
</dbReference>
<evidence type="ECO:0000313" key="7">
    <source>
        <dbReference type="EMBL" id="KAG0587330.1"/>
    </source>
</evidence>
<feature type="compositionally biased region" description="Basic residues" evidence="5">
    <location>
        <begin position="239"/>
        <end position="249"/>
    </location>
</feature>
<dbReference type="InterPro" id="IPR000889">
    <property type="entry name" value="Glutathione_peroxidase"/>
</dbReference>
<dbReference type="PANTHER" id="PTHR11592:SF132">
    <property type="entry name" value="GLUTATHIONE PEROXIDASE 7, CHLOROPLASTIC-RELATED"/>
    <property type="match status" value="1"/>
</dbReference>
<dbReference type="InterPro" id="IPR036249">
    <property type="entry name" value="Thioredoxin-like_sf"/>
</dbReference>
<evidence type="ECO:0000313" key="8">
    <source>
        <dbReference type="Proteomes" id="UP000822688"/>
    </source>
</evidence>
<evidence type="ECO:0000256" key="3">
    <source>
        <dbReference type="ARBA" id="ARBA00023002"/>
    </source>
</evidence>
<dbReference type="InterPro" id="IPR029759">
    <property type="entry name" value="GPX_AS"/>
</dbReference>
<feature type="region of interest" description="Disordered" evidence="5">
    <location>
        <begin position="229"/>
        <end position="249"/>
    </location>
</feature>
<evidence type="ECO:0000259" key="6">
    <source>
        <dbReference type="PROSITE" id="PS51352"/>
    </source>
</evidence>